<reference evidence="3" key="1">
    <citation type="submission" date="2020-09" db="EMBL/GenBank/DDBJ databases">
        <title>Iningainema tapete sp. nov. (Scytonemataceae, Cyanobacteria) from greenhouses in central Florida (USA) produces two types of nodularin with biosynthetic potential for microcystin-LR and anabaenopeptins.</title>
        <authorList>
            <person name="Berthold D.E."/>
            <person name="Lefler F.W."/>
            <person name="Huang I.-S."/>
            <person name="Abdulla H."/>
            <person name="Zimba P.V."/>
            <person name="Laughinghouse H.D. IV."/>
        </authorList>
    </citation>
    <scope>NUCLEOTIDE SEQUENCE</scope>
    <source>
        <strain evidence="3">BLCCT55</strain>
    </source>
</reference>
<protein>
    <submittedName>
        <fullName evidence="3">CVNH domain-containing protein</fullName>
    </submittedName>
</protein>
<evidence type="ECO:0000259" key="2">
    <source>
        <dbReference type="SMART" id="SM01111"/>
    </source>
</evidence>
<dbReference type="Proteomes" id="UP000629098">
    <property type="component" value="Unassembled WGS sequence"/>
</dbReference>
<evidence type="ECO:0000313" key="3">
    <source>
        <dbReference type="EMBL" id="MBD2778933.1"/>
    </source>
</evidence>
<dbReference type="RefSeq" id="WP_190839170.1">
    <property type="nucleotide sequence ID" value="NZ_CAWPPI010000134.1"/>
</dbReference>
<sequence>MSFLAKLSQSPRLITLAACGAIVATIPANPAFAAPTSPSSYQSSCQNIGVSGATLTAQCRRINGTFNNTSILIRGIYNDNGVLRYTSNATAASSYQSSCRNIGVSGATLTAQCRRINGTFNNTSILIRGIYNDNGVLRYS</sequence>
<feature type="domain" description="Cyanovirin-N" evidence="2">
    <location>
        <begin position="40"/>
        <end position="139"/>
    </location>
</feature>
<feature type="signal peptide" evidence="1">
    <location>
        <begin position="1"/>
        <end position="33"/>
    </location>
</feature>
<dbReference type="AlphaFoldDB" id="A0A8J6Y3E5"/>
<dbReference type="SMART" id="SM01111">
    <property type="entry name" value="CVNH"/>
    <property type="match status" value="1"/>
</dbReference>
<feature type="chain" id="PRO_5035216485" evidence="1">
    <location>
        <begin position="34"/>
        <end position="140"/>
    </location>
</feature>
<evidence type="ECO:0000313" key="4">
    <source>
        <dbReference type="Proteomes" id="UP000629098"/>
    </source>
</evidence>
<keyword evidence="1" id="KW-0732">Signal</keyword>
<evidence type="ECO:0000256" key="1">
    <source>
        <dbReference type="SAM" id="SignalP"/>
    </source>
</evidence>
<proteinExistence type="predicted"/>
<dbReference type="Gene3D" id="2.30.60.10">
    <property type="entry name" value="Cyanovirin-N"/>
    <property type="match status" value="2"/>
</dbReference>
<accession>A0A8J6Y3E5</accession>
<keyword evidence="4" id="KW-1185">Reference proteome</keyword>
<name>A0A8J6Y3E5_9CYAN</name>
<dbReference type="Pfam" id="PF08881">
    <property type="entry name" value="CVNH"/>
    <property type="match status" value="1"/>
</dbReference>
<dbReference type="InterPro" id="IPR011058">
    <property type="entry name" value="Cyanovirin-N"/>
</dbReference>
<dbReference type="SUPFAM" id="SSF51322">
    <property type="entry name" value="Cyanovirin-N"/>
    <property type="match status" value="1"/>
</dbReference>
<dbReference type="InterPro" id="IPR036673">
    <property type="entry name" value="Cyanovirin-N_sf"/>
</dbReference>
<gene>
    <name evidence="3" type="ORF">ICL16_44550</name>
</gene>
<dbReference type="EMBL" id="JACXAE010000134">
    <property type="protein sequence ID" value="MBD2778933.1"/>
    <property type="molecule type" value="Genomic_DNA"/>
</dbReference>
<organism evidence="3 4">
    <name type="scientific">Iningainema tapete BLCC-T55</name>
    <dbReference type="NCBI Taxonomy" id="2748662"/>
    <lineage>
        <taxon>Bacteria</taxon>
        <taxon>Bacillati</taxon>
        <taxon>Cyanobacteriota</taxon>
        <taxon>Cyanophyceae</taxon>
        <taxon>Nostocales</taxon>
        <taxon>Scytonemataceae</taxon>
        <taxon>Iningainema tapete</taxon>
    </lineage>
</organism>
<comment type="caution">
    <text evidence="3">The sequence shown here is derived from an EMBL/GenBank/DDBJ whole genome shotgun (WGS) entry which is preliminary data.</text>
</comment>